<comment type="caution">
    <text evidence="2">The sequence shown here is derived from an EMBL/GenBank/DDBJ whole genome shotgun (WGS) entry which is preliminary data.</text>
</comment>
<dbReference type="GO" id="GO:0020037">
    <property type="term" value="F:heme binding"/>
    <property type="evidence" value="ECO:0007669"/>
    <property type="project" value="InterPro"/>
</dbReference>
<proteinExistence type="inferred from homology"/>
<organism evidence="2 3">
    <name type="scientific">Elysia marginata</name>
    <dbReference type="NCBI Taxonomy" id="1093978"/>
    <lineage>
        <taxon>Eukaryota</taxon>
        <taxon>Metazoa</taxon>
        <taxon>Spiralia</taxon>
        <taxon>Lophotrochozoa</taxon>
        <taxon>Mollusca</taxon>
        <taxon>Gastropoda</taxon>
        <taxon>Heterobranchia</taxon>
        <taxon>Euthyneura</taxon>
        <taxon>Panpulmonata</taxon>
        <taxon>Sacoglossa</taxon>
        <taxon>Placobranchoidea</taxon>
        <taxon>Plakobranchidae</taxon>
        <taxon>Elysia</taxon>
    </lineage>
</organism>
<sequence>NCIGQNFAMSEMKIILARILHRFTIRLDPDHKVEKVLRLVVQAKDGIRLLVSQR</sequence>
<dbReference type="EMBL" id="BMAT01001373">
    <property type="protein sequence ID" value="GFR84138.1"/>
    <property type="molecule type" value="Genomic_DNA"/>
</dbReference>
<evidence type="ECO:0000313" key="3">
    <source>
        <dbReference type="Proteomes" id="UP000762676"/>
    </source>
</evidence>
<gene>
    <name evidence="2" type="ORF">ElyMa_000664500</name>
</gene>
<evidence type="ECO:0000256" key="1">
    <source>
        <dbReference type="ARBA" id="ARBA00010617"/>
    </source>
</evidence>
<dbReference type="AlphaFoldDB" id="A0AAV4GGR2"/>
<dbReference type="GO" id="GO:0005506">
    <property type="term" value="F:iron ion binding"/>
    <property type="evidence" value="ECO:0007669"/>
    <property type="project" value="InterPro"/>
</dbReference>
<dbReference type="GO" id="GO:0004497">
    <property type="term" value="F:monooxygenase activity"/>
    <property type="evidence" value="ECO:0007669"/>
    <property type="project" value="InterPro"/>
</dbReference>
<protein>
    <submittedName>
        <fullName evidence="2">Cytochrome P450</fullName>
    </submittedName>
</protein>
<dbReference type="GO" id="GO:0016705">
    <property type="term" value="F:oxidoreductase activity, acting on paired donors, with incorporation or reduction of molecular oxygen"/>
    <property type="evidence" value="ECO:0007669"/>
    <property type="project" value="InterPro"/>
</dbReference>
<feature type="non-terminal residue" evidence="2">
    <location>
        <position position="1"/>
    </location>
</feature>
<keyword evidence="3" id="KW-1185">Reference proteome</keyword>
<dbReference type="InterPro" id="IPR036396">
    <property type="entry name" value="Cyt_P450_sf"/>
</dbReference>
<dbReference type="Proteomes" id="UP000762676">
    <property type="component" value="Unassembled WGS sequence"/>
</dbReference>
<name>A0AAV4GGR2_9GAST</name>
<dbReference type="Pfam" id="PF00067">
    <property type="entry name" value="p450"/>
    <property type="match status" value="1"/>
</dbReference>
<dbReference type="SUPFAM" id="SSF48264">
    <property type="entry name" value="Cytochrome P450"/>
    <property type="match status" value="1"/>
</dbReference>
<comment type="similarity">
    <text evidence="1">Belongs to the cytochrome P450 family.</text>
</comment>
<dbReference type="InterPro" id="IPR001128">
    <property type="entry name" value="Cyt_P450"/>
</dbReference>
<evidence type="ECO:0000313" key="2">
    <source>
        <dbReference type="EMBL" id="GFR84138.1"/>
    </source>
</evidence>
<dbReference type="Gene3D" id="1.10.630.10">
    <property type="entry name" value="Cytochrome P450"/>
    <property type="match status" value="1"/>
</dbReference>
<accession>A0AAV4GGR2</accession>
<reference evidence="2 3" key="1">
    <citation type="journal article" date="2021" name="Elife">
        <title>Chloroplast acquisition without the gene transfer in kleptoplastic sea slugs, Plakobranchus ocellatus.</title>
        <authorList>
            <person name="Maeda T."/>
            <person name="Takahashi S."/>
            <person name="Yoshida T."/>
            <person name="Shimamura S."/>
            <person name="Takaki Y."/>
            <person name="Nagai Y."/>
            <person name="Toyoda A."/>
            <person name="Suzuki Y."/>
            <person name="Arimoto A."/>
            <person name="Ishii H."/>
            <person name="Satoh N."/>
            <person name="Nishiyama T."/>
            <person name="Hasebe M."/>
            <person name="Maruyama T."/>
            <person name="Minagawa J."/>
            <person name="Obokata J."/>
            <person name="Shigenobu S."/>
        </authorList>
    </citation>
    <scope>NUCLEOTIDE SEQUENCE [LARGE SCALE GENOMIC DNA]</scope>
</reference>